<accession>A0A072U728</accession>
<evidence type="ECO:0000313" key="13">
    <source>
        <dbReference type="Proteomes" id="UP000002051"/>
    </source>
</evidence>
<evidence type="ECO:0000256" key="3">
    <source>
        <dbReference type="ARBA" id="ARBA00022448"/>
    </source>
</evidence>
<dbReference type="InterPro" id="IPR001901">
    <property type="entry name" value="Translocase_SecE/Sec61-g"/>
</dbReference>
<dbReference type="EnsemblPlants" id="KEH24903">
    <property type="protein sequence ID" value="KEH24903"/>
    <property type="gene ID" value="MTR_6g007793"/>
</dbReference>
<evidence type="ECO:0000256" key="2">
    <source>
        <dbReference type="ARBA" id="ARBA00008274"/>
    </source>
</evidence>
<dbReference type="EMBL" id="CM001222">
    <property type="protein sequence ID" value="KEH24903.1"/>
    <property type="molecule type" value="Genomic_DNA"/>
</dbReference>
<reference evidence="11" key="4">
    <citation type="journal article" date="2018" name="Nat. Plants">
        <title>Whole-genome landscape of Medicago truncatula symbiotic genes.</title>
        <authorList>
            <person name="Pecrix Y."/>
            <person name="Gamas P."/>
            <person name="Carrere S."/>
        </authorList>
    </citation>
    <scope>NUCLEOTIDE SEQUENCE</scope>
    <source>
        <tissue evidence="11">Leaves</tissue>
    </source>
</reference>
<dbReference type="InterPro" id="IPR038379">
    <property type="entry name" value="SecE_sf"/>
</dbReference>
<dbReference type="AlphaFoldDB" id="A0A072U728"/>
<evidence type="ECO:0000256" key="5">
    <source>
        <dbReference type="ARBA" id="ARBA00022927"/>
    </source>
</evidence>
<dbReference type="GO" id="GO:0006605">
    <property type="term" value="P:protein targeting"/>
    <property type="evidence" value="ECO:0007669"/>
    <property type="project" value="InterPro"/>
</dbReference>
<evidence type="ECO:0000313" key="11">
    <source>
        <dbReference type="EMBL" id="RHN49881.1"/>
    </source>
</evidence>
<evidence type="ECO:0000256" key="7">
    <source>
        <dbReference type="ARBA" id="ARBA00023010"/>
    </source>
</evidence>
<keyword evidence="7" id="KW-0811">Translocation</keyword>
<evidence type="ECO:0000256" key="6">
    <source>
        <dbReference type="ARBA" id="ARBA00022989"/>
    </source>
</evidence>
<reference evidence="10 13" key="2">
    <citation type="journal article" date="2014" name="BMC Genomics">
        <title>An improved genome release (version Mt4.0) for the model legume Medicago truncatula.</title>
        <authorList>
            <person name="Tang H."/>
            <person name="Krishnakumar V."/>
            <person name="Bidwell S."/>
            <person name="Rosen B."/>
            <person name="Chan A."/>
            <person name="Zhou S."/>
            <person name="Gentzbittel L."/>
            <person name="Childs K.L."/>
            <person name="Yandell M."/>
            <person name="Gundlach H."/>
            <person name="Mayer K.F."/>
            <person name="Schwartz D.C."/>
            <person name="Town C.D."/>
        </authorList>
    </citation>
    <scope>GENOME REANNOTATION</scope>
    <source>
        <strain evidence="10">A17</strain>
        <strain evidence="12 13">cv. Jemalong A17</strain>
    </source>
</reference>
<dbReference type="KEGG" id="mtr:25495222"/>
<dbReference type="Proteomes" id="UP000002051">
    <property type="component" value="Chromosome 6"/>
</dbReference>
<dbReference type="Pfam" id="PF00584">
    <property type="entry name" value="SecE"/>
    <property type="match status" value="1"/>
</dbReference>
<reference evidence="12" key="3">
    <citation type="submission" date="2015-04" db="UniProtKB">
        <authorList>
            <consortium name="EnsemblPlants"/>
        </authorList>
    </citation>
    <scope>IDENTIFICATION</scope>
    <source>
        <strain evidence="12">cv. Jemalong A17</strain>
    </source>
</reference>
<evidence type="ECO:0000313" key="10">
    <source>
        <dbReference type="EMBL" id="KEH24903.1"/>
    </source>
</evidence>
<dbReference type="PANTHER" id="PTHR37247:SF1">
    <property type="entry name" value="TRANSMEMBRANE PROTEIN"/>
    <property type="match status" value="1"/>
</dbReference>
<evidence type="ECO:0000313" key="12">
    <source>
        <dbReference type="EnsemblPlants" id="KEH24903"/>
    </source>
</evidence>
<evidence type="ECO:0000256" key="8">
    <source>
        <dbReference type="ARBA" id="ARBA00023136"/>
    </source>
</evidence>
<keyword evidence="5" id="KW-0653">Protein transport</keyword>
<keyword evidence="6 9" id="KW-1133">Transmembrane helix</keyword>
<feature type="transmembrane region" description="Helical" evidence="9">
    <location>
        <begin position="125"/>
        <end position="152"/>
    </location>
</feature>
<dbReference type="EMBL" id="PSQE01000006">
    <property type="protein sequence ID" value="RHN49881.1"/>
    <property type="molecule type" value="Genomic_DNA"/>
</dbReference>
<comment type="subcellular location">
    <subcellularLocation>
        <location evidence="1">Membrane</location>
    </subcellularLocation>
</comment>
<sequence>MTILSLLPTNYSGFLHQGTPLLQSKFSATVGYHRDGSLTPQTICRTKIKQKYSNHISTKFLTSASRNDHYNISYDDSPEEPFLLALIKESFWGLKSLFAFLIEQPSQLNYIEWPSFSNTLRTATLTLVIVAFLLVALASVDSALSFLLNLVLRKST</sequence>
<keyword evidence="8 9" id="KW-0472">Membrane</keyword>
<keyword evidence="4 9" id="KW-0812">Transmembrane</keyword>
<dbReference type="GO" id="GO:0006886">
    <property type="term" value="P:intracellular protein transport"/>
    <property type="evidence" value="ECO:0007669"/>
    <property type="project" value="InterPro"/>
</dbReference>
<name>A0A072U728_MEDTR</name>
<dbReference type="STRING" id="3880.A0A072U728"/>
<dbReference type="Proteomes" id="UP000265566">
    <property type="component" value="Chromosome 6"/>
</dbReference>
<dbReference type="PANTHER" id="PTHR37247">
    <property type="entry name" value="TRANSMEMBRANE PROTEIN"/>
    <property type="match status" value="1"/>
</dbReference>
<organism evidence="10 13">
    <name type="scientific">Medicago truncatula</name>
    <name type="common">Barrel medic</name>
    <name type="synonym">Medicago tribuloides</name>
    <dbReference type="NCBI Taxonomy" id="3880"/>
    <lineage>
        <taxon>Eukaryota</taxon>
        <taxon>Viridiplantae</taxon>
        <taxon>Streptophyta</taxon>
        <taxon>Embryophyta</taxon>
        <taxon>Tracheophyta</taxon>
        <taxon>Spermatophyta</taxon>
        <taxon>Magnoliopsida</taxon>
        <taxon>eudicotyledons</taxon>
        <taxon>Gunneridae</taxon>
        <taxon>Pentapetalae</taxon>
        <taxon>rosids</taxon>
        <taxon>fabids</taxon>
        <taxon>Fabales</taxon>
        <taxon>Fabaceae</taxon>
        <taxon>Papilionoideae</taxon>
        <taxon>50 kb inversion clade</taxon>
        <taxon>NPAAA clade</taxon>
        <taxon>Hologalegina</taxon>
        <taxon>IRL clade</taxon>
        <taxon>Trifolieae</taxon>
        <taxon>Medicago</taxon>
    </lineage>
</organism>
<comment type="similarity">
    <text evidence="2">Belongs to the SecE/SEC61-gamma family.</text>
</comment>
<proteinExistence type="inferred from homology"/>
<dbReference type="Gene3D" id="1.20.5.1030">
    <property type="entry name" value="Preprotein translocase secy subunit"/>
    <property type="match status" value="1"/>
</dbReference>
<protein>
    <submittedName>
        <fullName evidence="11">Putative preprotein translocase subunit SecE</fullName>
    </submittedName>
    <submittedName>
        <fullName evidence="10">SecE/sec61-gamma subunit of protein translocation complex protein</fullName>
    </submittedName>
</protein>
<dbReference type="HOGENOM" id="CLU_126763_0_0_1"/>
<evidence type="ECO:0000256" key="1">
    <source>
        <dbReference type="ARBA" id="ARBA00004370"/>
    </source>
</evidence>
<evidence type="ECO:0000256" key="4">
    <source>
        <dbReference type="ARBA" id="ARBA00022692"/>
    </source>
</evidence>
<keyword evidence="13" id="KW-1185">Reference proteome</keyword>
<reference evidence="10 13" key="1">
    <citation type="journal article" date="2011" name="Nature">
        <title>The Medicago genome provides insight into the evolution of rhizobial symbioses.</title>
        <authorList>
            <person name="Young N.D."/>
            <person name="Debelle F."/>
            <person name="Oldroyd G.E."/>
            <person name="Geurts R."/>
            <person name="Cannon S.B."/>
            <person name="Udvardi M.K."/>
            <person name="Benedito V.A."/>
            <person name="Mayer K.F."/>
            <person name="Gouzy J."/>
            <person name="Schoof H."/>
            <person name="Van de Peer Y."/>
            <person name="Proost S."/>
            <person name="Cook D.R."/>
            <person name="Meyers B.C."/>
            <person name="Spannagl M."/>
            <person name="Cheung F."/>
            <person name="De Mita S."/>
            <person name="Krishnakumar V."/>
            <person name="Gundlach H."/>
            <person name="Zhou S."/>
            <person name="Mudge J."/>
            <person name="Bharti A.K."/>
            <person name="Murray J.D."/>
            <person name="Naoumkina M.A."/>
            <person name="Rosen B."/>
            <person name="Silverstein K.A."/>
            <person name="Tang H."/>
            <person name="Rombauts S."/>
            <person name="Zhao P.X."/>
            <person name="Zhou P."/>
            <person name="Barbe V."/>
            <person name="Bardou P."/>
            <person name="Bechner M."/>
            <person name="Bellec A."/>
            <person name="Berger A."/>
            <person name="Berges H."/>
            <person name="Bidwell S."/>
            <person name="Bisseling T."/>
            <person name="Choisne N."/>
            <person name="Couloux A."/>
            <person name="Denny R."/>
            <person name="Deshpande S."/>
            <person name="Dai X."/>
            <person name="Doyle J.J."/>
            <person name="Dudez A.M."/>
            <person name="Farmer A.D."/>
            <person name="Fouteau S."/>
            <person name="Franken C."/>
            <person name="Gibelin C."/>
            <person name="Gish J."/>
            <person name="Goldstein S."/>
            <person name="Gonzalez A.J."/>
            <person name="Green P.J."/>
            <person name="Hallab A."/>
            <person name="Hartog M."/>
            <person name="Hua A."/>
            <person name="Humphray S.J."/>
            <person name="Jeong D.H."/>
            <person name="Jing Y."/>
            <person name="Jocker A."/>
            <person name="Kenton S.M."/>
            <person name="Kim D.J."/>
            <person name="Klee K."/>
            <person name="Lai H."/>
            <person name="Lang C."/>
            <person name="Lin S."/>
            <person name="Macmil S.L."/>
            <person name="Magdelenat G."/>
            <person name="Matthews L."/>
            <person name="McCorrison J."/>
            <person name="Monaghan E.L."/>
            <person name="Mun J.H."/>
            <person name="Najar F.Z."/>
            <person name="Nicholson C."/>
            <person name="Noirot C."/>
            <person name="O'Bleness M."/>
            <person name="Paule C.R."/>
            <person name="Poulain J."/>
            <person name="Prion F."/>
            <person name="Qin B."/>
            <person name="Qu C."/>
            <person name="Retzel E.F."/>
            <person name="Riddle C."/>
            <person name="Sallet E."/>
            <person name="Samain S."/>
            <person name="Samson N."/>
            <person name="Sanders I."/>
            <person name="Saurat O."/>
            <person name="Scarpelli C."/>
            <person name="Schiex T."/>
            <person name="Segurens B."/>
            <person name="Severin A.J."/>
            <person name="Sherrier D.J."/>
            <person name="Shi R."/>
            <person name="Sims S."/>
            <person name="Singer S.R."/>
            <person name="Sinharoy S."/>
            <person name="Sterck L."/>
            <person name="Viollet A."/>
            <person name="Wang B.B."/>
            <person name="Wang K."/>
            <person name="Wang M."/>
            <person name="Wang X."/>
            <person name="Warfsmann J."/>
            <person name="Weissenbach J."/>
            <person name="White D.D."/>
            <person name="White J.D."/>
            <person name="Wiley G.B."/>
            <person name="Wincker P."/>
            <person name="Xing Y."/>
            <person name="Yang L."/>
            <person name="Yao Z."/>
            <person name="Ying F."/>
            <person name="Zhai J."/>
            <person name="Zhou L."/>
            <person name="Zuber A."/>
            <person name="Denarie J."/>
            <person name="Dixon R.A."/>
            <person name="May G.D."/>
            <person name="Schwartz D.C."/>
            <person name="Rogers J."/>
            <person name="Quetier F."/>
            <person name="Town C.D."/>
            <person name="Roe B.A."/>
        </authorList>
    </citation>
    <scope>NUCLEOTIDE SEQUENCE [LARGE SCALE GENOMIC DNA]</scope>
    <source>
        <strain evidence="10">A17</strain>
        <strain evidence="12 13">cv. Jemalong A17</strain>
    </source>
</reference>
<dbReference type="GO" id="GO:0016020">
    <property type="term" value="C:membrane"/>
    <property type="evidence" value="ECO:0007669"/>
    <property type="project" value="UniProtKB-SubCell"/>
</dbReference>
<dbReference type="Gramene" id="rna34107">
    <property type="protein sequence ID" value="RHN49881.1"/>
    <property type="gene ID" value="gene34107"/>
</dbReference>
<evidence type="ECO:0000256" key="9">
    <source>
        <dbReference type="SAM" id="Phobius"/>
    </source>
</evidence>
<gene>
    <name evidence="12" type="primary">25495222</name>
    <name evidence="10" type="ordered locus">MTR_6g007793</name>
    <name evidence="11" type="ORF">MtrunA17_Chr6g0451361</name>
</gene>
<dbReference type="OrthoDB" id="1913236at2759"/>
<keyword evidence="3" id="KW-0813">Transport</keyword>